<reference evidence="12 13" key="1">
    <citation type="submission" date="2019-08" db="EMBL/GenBank/DDBJ databases">
        <title>Whole genome sequencing of chitin degrading bacteria Chitinophaga pinensis YS16.</title>
        <authorList>
            <person name="Singh R.P."/>
            <person name="Manchanda G."/>
            <person name="Maurya I.K."/>
            <person name="Joshi N.K."/>
            <person name="Srivastava A.K."/>
        </authorList>
    </citation>
    <scope>NUCLEOTIDE SEQUENCE [LARGE SCALE GENOMIC DNA]</scope>
    <source>
        <strain evidence="12 13">YS-16</strain>
    </source>
</reference>
<feature type="transmembrane region" description="Helical" evidence="9">
    <location>
        <begin position="151"/>
        <end position="171"/>
    </location>
</feature>
<dbReference type="SUPFAM" id="SSF90123">
    <property type="entry name" value="ABC transporter transmembrane region"/>
    <property type="match status" value="1"/>
</dbReference>
<feature type="transmembrane region" description="Helical" evidence="9">
    <location>
        <begin position="274"/>
        <end position="298"/>
    </location>
</feature>
<feature type="domain" description="ABC transporter" evidence="10">
    <location>
        <begin position="351"/>
        <end position="586"/>
    </location>
</feature>
<sequence>MNYNLNNTDTNEQQSTSGKRLLKLLAYIKTEHRALLGVFGIMVISQTLTITVPYVVGYTIDHYVAHKDFSGILRGAGLLLAIFLVNLIFAYSQTLMMGKVGQRMLYMLRSALFVKLQELPIAFFNQNKTGDLISRINNDTDKMNQFFSQSLVQFASGIMSMIGAGIFLLSINIKLGIATLIPAVLLLLFTRILSPMVKKRNAANMKSTGGMSAEIQESLSNFKVIIAFNRRDYFRKRFDQVNQQNYKTATAAGVLNNIFNPVFSFCSQIAMLAVLAYGIYLISAGEFTVGLLISYLSFSTYFYNPIRQLAILWTNFQMAMAGWDRISQILDLETDLKVIPAAPVKENGSLISFKDVHFRYADSKDILKNVSFNMEQGKTYALVGPTGGGKTTTASLIARLYDPTEGQVLLNGRDIRSYTPEERTSKIGFILQEPFLFSGTIQENIVYGNPTYADYSAEQLQTVMEKVGLDALLERFDDGLATNIVSGNDGISLGQKQLIAFMRAVLRNPDLLVLDEATANIDTVTEQQLEAVLKKLPAHTTRVIIAHRLNTIENADEIFFVNHGEITRAGSFDHAMNMLLQHERNT</sequence>
<dbReference type="InterPro" id="IPR003439">
    <property type="entry name" value="ABC_transporter-like_ATP-bd"/>
</dbReference>
<dbReference type="PROSITE" id="PS50893">
    <property type="entry name" value="ABC_TRANSPORTER_2"/>
    <property type="match status" value="1"/>
</dbReference>
<feature type="transmembrane region" description="Helical" evidence="9">
    <location>
        <begin position="177"/>
        <end position="197"/>
    </location>
</feature>
<dbReference type="InterPro" id="IPR003593">
    <property type="entry name" value="AAA+_ATPase"/>
</dbReference>
<dbReference type="InterPro" id="IPR039421">
    <property type="entry name" value="Type_1_exporter"/>
</dbReference>
<feature type="domain" description="ABC transmembrane type-1" evidence="11">
    <location>
        <begin position="36"/>
        <end position="318"/>
    </location>
</feature>
<evidence type="ECO:0000313" key="13">
    <source>
        <dbReference type="Proteomes" id="UP000318815"/>
    </source>
</evidence>
<accession>A0A5C6LR91</accession>
<dbReference type="PROSITE" id="PS50929">
    <property type="entry name" value="ABC_TM1F"/>
    <property type="match status" value="1"/>
</dbReference>
<dbReference type="GO" id="GO:0016887">
    <property type="term" value="F:ATP hydrolysis activity"/>
    <property type="evidence" value="ECO:0007669"/>
    <property type="project" value="InterPro"/>
</dbReference>
<dbReference type="GO" id="GO:0005886">
    <property type="term" value="C:plasma membrane"/>
    <property type="evidence" value="ECO:0007669"/>
    <property type="project" value="UniProtKB-SubCell"/>
</dbReference>
<protein>
    <submittedName>
        <fullName evidence="12">ABC transporter ATP-binding protein</fullName>
    </submittedName>
</protein>
<dbReference type="Gene3D" id="1.20.1560.10">
    <property type="entry name" value="ABC transporter type 1, transmembrane domain"/>
    <property type="match status" value="1"/>
</dbReference>
<evidence type="ECO:0000256" key="1">
    <source>
        <dbReference type="ARBA" id="ARBA00004651"/>
    </source>
</evidence>
<keyword evidence="5" id="KW-0547">Nucleotide-binding</keyword>
<feature type="transmembrane region" description="Helical" evidence="9">
    <location>
        <begin position="34"/>
        <end position="56"/>
    </location>
</feature>
<dbReference type="Pfam" id="PF00664">
    <property type="entry name" value="ABC_membrane"/>
    <property type="match status" value="1"/>
</dbReference>
<dbReference type="Gene3D" id="3.40.50.300">
    <property type="entry name" value="P-loop containing nucleotide triphosphate hydrolases"/>
    <property type="match status" value="1"/>
</dbReference>
<evidence type="ECO:0000256" key="9">
    <source>
        <dbReference type="SAM" id="Phobius"/>
    </source>
</evidence>
<evidence type="ECO:0000256" key="4">
    <source>
        <dbReference type="ARBA" id="ARBA00022692"/>
    </source>
</evidence>
<evidence type="ECO:0000259" key="10">
    <source>
        <dbReference type="PROSITE" id="PS50893"/>
    </source>
</evidence>
<dbReference type="AlphaFoldDB" id="A0A5C6LR91"/>
<keyword evidence="13" id="KW-1185">Reference proteome</keyword>
<feature type="transmembrane region" description="Helical" evidence="9">
    <location>
        <begin position="76"/>
        <end position="97"/>
    </location>
</feature>
<dbReference type="EMBL" id="VOHS01000012">
    <property type="protein sequence ID" value="TWV99840.1"/>
    <property type="molecule type" value="Genomic_DNA"/>
</dbReference>
<dbReference type="GO" id="GO:0005524">
    <property type="term" value="F:ATP binding"/>
    <property type="evidence" value="ECO:0007669"/>
    <property type="project" value="UniProtKB-KW"/>
</dbReference>
<organism evidence="12 13">
    <name type="scientific">Chitinophaga pinensis</name>
    <dbReference type="NCBI Taxonomy" id="79329"/>
    <lineage>
        <taxon>Bacteria</taxon>
        <taxon>Pseudomonadati</taxon>
        <taxon>Bacteroidota</taxon>
        <taxon>Chitinophagia</taxon>
        <taxon>Chitinophagales</taxon>
        <taxon>Chitinophagaceae</taxon>
        <taxon>Chitinophaga</taxon>
    </lineage>
</organism>
<dbReference type="InterPro" id="IPR011527">
    <property type="entry name" value="ABC1_TM_dom"/>
</dbReference>
<evidence type="ECO:0000259" key="11">
    <source>
        <dbReference type="PROSITE" id="PS50929"/>
    </source>
</evidence>
<dbReference type="InterPro" id="IPR027417">
    <property type="entry name" value="P-loop_NTPase"/>
</dbReference>
<dbReference type="OrthoDB" id="9760358at2"/>
<evidence type="ECO:0000256" key="8">
    <source>
        <dbReference type="ARBA" id="ARBA00023136"/>
    </source>
</evidence>
<evidence type="ECO:0000256" key="2">
    <source>
        <dbReference type="ARBA" id="ARBA00022448"/>
    </source>
</evidence>
<dbReference type="InterPro" id="IPR036640">
    <property type="entry name" value="ABC1_TM_sf"/>
</dbReference>
<evidence type="ECO:0000256" key="6">
    <source>
        <dbReference type="ARBA" id="ARBA00022840"/>
    </source>
</evidence>
<dbReference type="SMART" id="SM00382">
    <property type="entry name" value="AAA"/>
    <property type="match status" value="1"/>
</dbReference>
<dbReference type="PANTHER" id="PTHR43394:SF1">
    <property type="entry name" value="ATP-BINDING CASSETTE SUB-FAMILY B MEMBER 10, MITOCHONDRIAL"/>
    <property type="match status" value="1"/>
</dbReference>
<evidence type="ECO:0000313" key="12">
    <source>
        <dbReference type="EMBL" id="TWV99840.1"/>
    </source>
</evidence>
<dbReference type="Pfam" id="PF00005">
    <property type="entry name" value="ABC_tran"/>
    <property type="match status" value="1"/>
</dbReference>
<evidence type="ECO:0000256" key="5">
    <source>
        <dbReference type="ARBA" id="ARBA00022741"/>
    </source>
</evidence>
<evidence type="ECO:0000256" key="3">
    <source>
        <dbReference type="ARBA" id="ARBA00022475"/>
    </source>
</evidence>
<dbReference type="Proteomes" id="UP000318815">
    <property type="component" value="Unassembled WGS sequence"/>
</dbReference>
<dbReference type="CDD" id="cd18547">
    <property type="entry name" value="ABC_6TM_Tm288_like"/>
    <property type="match status" value="1"/>
</dbReference>
<name>A0A5C6LR91_9BACT</name>
<comment type="caution">
    <text evidence="12">The sequence shown here is derived from an EMBL/GenBank/DDBJ whole genome shotgun (WGS) entry which is preliminary data.</text>
</comment>
<dbReference type="FunFam" id="3.40.50.300:FF:000854">
    <property type="entry name" value="Multidrug ABC transporter ATP-binding protein"/>
    <property type="match status" value="1"/>
</dbReference>
<evidence type="ECO:0000256" key="7">
    <source>
        <dbReference type="ARBA" id="ARBA00022989"/>
    </source>
</evidence>
<dbReference type="RefSeq" id="WP_146305723.1">
    <property type="nucleotide sequence ID" value="NZ_VOHS01000012.1"/>
</dbReference>
<proteinExistence type="predicted"/>
<keyword evidence="2" id="KW-0813">Transport</keyword>
<dbReference type="GO" id="GO:0015421">
    <property type="term" value="F:ABC-type oligopeptide transporter activity"/>
    <property type="evidence" value="ECO:0007669"/>
    <property type="project" value="TreeGrafter"/>
</dbReference>
<dbReference type="SUPFAM" id="SSF52540">
    <property type="entry name" value="P-loop containing nucleoside triphosphate hydrolases"/>
    <property type="match status" value="1"/>
</dbReference>
<keyword evidence="7 9" id="KW-1133">Transmembrane helix</keyword>
<keyword evidence="8 9" id="KW-0472">Membrane</keyword>
<keyword evidence="3" id="KW-1003">Cell membrane</keyword>
<dbReference type="PANTHER" id="PTHR43394">
    <property type="entry name" value="ATP-DEPENDENT PERMEASE MDL1, MITOCHONDRIAL"/>
    <property type="match status" value="1"/>
</dbReference>
<comment type="subcellular location">
    <subcellularLocation>
        <location evidence="1">Cell membrane</location>
        <topology evidence="1">Multi-pass membrane protein</topology>
    </subcellularLocation>
</comment>
<keyword evidence="6 12" id="KW-0067">ATP-binding</keyword>
<keyword evidence="4 9" id="KW-0812">Transmembrane</keyword>
<gene>
    <name evidence="12" type="ORF">FEF09_14145</name>
</gene>